<accession>A0A3S5CHT6</accession>
<proteinExistence type="predicted"/>
<evidence type="ECO:0000313" key="1">
    <source>
        <dbReference type="EMBL" id="VEL22553.1"/>
    </source>
</evidence>
<name>A0A3S5CHT6_9PLAT</name>
<dbReference type="Proteomes" id="UP000784294">
    <property type="component" value="Unassembled WGS sequence"/>
</dbReference>
<evidence type="ECO:0000313" key="2">
    <source>
        <dbReference type="Proteomes" id="UP000784294"/>
    </source>
</evidence>
<gene>
    <name evidence="1" type="ORF">PXEA_LOCUS15993</name>
</gene>
<organism evidence="1 2">
    <name type="scientific">Protopolystoma xenopodis</name>
    <dbReference type="NCBI Taxonomy" id="117903"/>
    <lineage>
        <taxon>Eukaryota</taxon>
        <taxon>Metazoa</taxon>
        <taxon>Spiralia</taxon>
        <taxon>Lophotrochozoa</taxon>
        <taxon>Platyhelminthes</taxon>
        <taxon>Monogenea</taxon>
        <taxon>Polyopisthocotylea</taxon>
        <taxon>Polystomatidea</taxon>
        <taxon>Polystomatidae</taxon>
        <taxon>Protopolystoma</taxon>
    </lineage>
</organism>
<protein>
    <submittedName>
        <fullName evidence="1">Uncharacterized protein</fullName>
    </submittedName>
</protein>
<comment type="caution">
    <text evidence="1">The sequence shown here is derived from an EMBL/GenBank/DDBJ whole genome shotgun (WGS) entry which is preliminary data.</text>
</comment>
<reference evidence="1" key="1">
    <citation type="submission" date="2018-11" db="EMBL/GenBank/DDBJ databases">
        <authorList>
            <consortium name="Pathogen Informatics"/>
        </authorList>
    </citation>
    <scope>NUCLEOTIDE SEQUENCE</scope>
</reference>
<dbReference type="AlphaFoldDB" id="A0A3S5CHT6"/>
<keyword evidence="2" id="KW-1185">Reference proteome</keyword>
<dbReference type="EMBL" id="CAAALY010057098">
    <property type="protein sequence ID" value="VEL22553.1"/>
    <property type="molecule type" value="Genomic_DNA"/>
</dbReference>
<sequence>MLTPPTLSAFSKGIEAVLTLPNILTMSVGTFYVVPDLRPTSEMYLPFLSPDRIDMIKWRRYRMYDLTRPAFPNKLSSHAQTMRESRTIITVLQHALVSILRST</sequence>